<dbReference type="AlphaFoldDB" id="A0A832A077"/>
<evidence type="ECO:0000256" key="5">
    <source>
        <dbReference type="PROSITE-ProRule" id="PRU01240"/>
    </source>
</evidence>
<feature type="active site" description="Charge relay system" evidence="5">
    <location>
        <position position="366"/>
    </location>
</feature>
<dbReference type="InterPro" id="IPR014756">
    <property type="entry name" value="Ig_E-set"/>
</dbReference>
<dbReference type="EMBL" id="DSTK01000038">
    <property type="protein sequence ID" value="HFK98207.1"/>
    <property type="molecule type" value="Genomic_DNA"/>
</dbReference>
<evidence type="ECO:0000259" key="8">
    <source>
        <dbReference type="Pfam" id="PF22148"/>
    </source>
</evidence>
<evidence type="ECO:0000313" key="9">
    <source>
        <dbReference type="EMBL" id="HFK98207.1"/>
    </source>
</evidence>
<gene>
    <name evidence="9" type="ORF">ENS06_12925</name>
</gene>
<dbReference type="InterPro" id="IPR013783">
    <property type="entry name" value="Ig-like_fold"/>
</dbReference>
<dbReference type="SUPFAM" id="SSF52743">
    <property type="entry name" value="Subtilisin-like"/>
    <property type="match status" value="1"/>
</dbReference>
<dbReference type="Pfam" id="PF00082">
    <property type="entry name" value="Peptidase_S8"/>
    <property type="match status" value="1"/>
</dbReference>
<dbReference type="InterPro" id="IPR015500">
    <property type="entry name" value="Peptidase_S8_subtilisin-rel"/>
</dbReference>
<feature type="active site" description="Charge relay system" evidence="5">
    <location>
        <position position="209"/>
    </location>
</feature>
<dbReference type="InterPro" id="IPR002909">
    <property type="entry name" value="IPT_dom"/>
</dbReference>
<proteinExistence type="inferred from homology"/>
<comment type="similarity">
    <text evidence="1 5">Belongs to the peptidase S8 family.</text>
</comment>
<dbReference type="InterPro" id="IPR054399">
    <property type="entry name" value="Fervidolysin-like_N_prodom"/>
</dbReference>
<keyword evidence="3 5" id="KW-0378">Hydrolase</keyword>
<feature type="domain" description="IPT/TIG" evidence="7">
    <location>
        <begin position="427"/>
        <end position="492"/>
    </location>
</feature>
<accession>A0A832A077</accession>
<keyword evidence="2 5" id="KW-0645">Protease</keyword>
<dbReference type="GO" id="GO:0006508">
    <property type="term" value="P:proteolysis"/>
    <property type="evidence" value="ECO:0007669"/>
    <property type="project" value="UniProtKB-KW"/>
</dbReference>
<dbReference type="PANTHER" id="PTHR43399">
    <property type="entry name" value="SUBTILISIN-RELATED"/>
    <property type="match status" value="1"/>
</dbReference>
<evidence type="ECO:0000259" key="7">
    <source>
        <dbReference type="Pfam" id="PF01833"/>
    </source>
</evidence>
<dbReference type="InterPro" id="IPR036852">
    <property type="entry name" value="Peptidase_S8/S53_dom_sf"/>
</dbReference>
<evidence type="ECO:0000256" key="1">
    <source>
        <dbReference type="ARBA" id="ARBA00011073"/>
    </source>
</evidence>
<dbReference type="InterPro" id="IPR000209">
    <property type="entry name" value="Peptidase_S8/S53_dom"/>
</dbReference>
<dbReference type="Pfam" id="PF22148">
    <property type="entry name" value="Fervidolysin_NPro-like"/>
    <property type="match status" value="1"/>
</dbReference>
<feature type="domain" description="Fervidolysin-like N-terminal prodomain" evidence="8">
    <location>
        <begin position="27"/>
        <end position="109"/>
    </location>
</feature>
<dbReference type="GO" id="GO:0004252">
    <property type="term" value="F:serine-type endopeptidase activity"/>
    <property type="evidence" value="ECO:0007669"/>
    <property type="project" value="UniProtKB-UniRule"/>
</dbReference>
<dbReference type="InterPro" id="IPR022398">
    <property type="entry name" value="Peptidase_S8_His-AS"/>
</dbReference>
<dbReference type="Gene3D" id="3.40.50.200">
    <property type="entry name" value="Peptidase S8/S53 domain"/>
    <property type="match status" value="1"/>
</dbReference>
<dbReference type="SUPFAM" id="SSF81296">
    <property type="entry name" value="E set domains"/>
    <property type="match status" value="1"/>
</dbReference>
<comment type="caution">
    <text evidence="9">The sequence shown here is derived from an EMBL/GenBank/DDBJ whole genome shotgun (WGS) entry which is preliminary data.</text>
</comment>
<dbReference type="InterPro" id="IPR051048">
    <property type="entry name" value="Peptidase_S8/S53_subtilisin"/>
</dbReference>
<feature type="active site" description="Charge relay system" evidence="5">
    <location>
        <position position="154"/>
    </location>
</feature>
<dbReference type="Pfam" id="PF01833">
    <property type="entry name" value="TIG"/>
    <property type="match status" value="1"/>
</dbReference>
<sequence>MGRWGKDIVWGLALTLLVGLWGELWAGSAPYAPGEVLVRFQDDVLENDGEAKSGAGFVVPRVLDACGGRLVRWYPSARVHRVRLTGQRSVEEALEMLRRRPEVRYAEPNYVRHPASVVPNDPYFPQQWGLDVIQMPQAWGETVGSPSVLMAVVDTGLETTHPDVQANVWVNPGERCGNGVDDDRDGYVDNCHGIDVIHATGEVSDPEGHGTYVTGIAAAVGNNEIGMAGTAWRVSVMPIKYLGPSGGTVADFLEVVEFARARGVRIMNLSFGAYSFSQAEKDAIAASSGILFVAAAGNDRLNNDFYPLYPASYDLPNLLSVAASTVSDALAFFSNYGIQTVHLAAPGVDILGAAPGGGYDTGSGTSAATAFVSGAAALVVSRSPTMSPTDVKHRLLRTTDPSPYLSKILTGGRLNVFRALTEAPSGPYIYRIIPKQAAHGALVILRGASFTDTPGSVLFAGNVQGTVVSWSDEKIVVQVPQEAVSGEVRVRTAQGESPPVLFQIAEVPSGIRYWFAEVRAEKGQKPLLILANPLSVPTSVTVRLIETTAGDLTLKTMTLKPYEKRFLWLEDQVPSSPPPSLMVECFSDTFVGAAVVSVGADFTSLVAFPPMVEW</sequence>
<protein>
    <submittedName>
        <fullName evidence="9">Uncharacterized protein</fullName>
    </submittedName>
</protein>
<dbReference type="CDD" id="cd07473">
    <property type="entry name" value="Peptidases_S8_Subtilisin_like"/>
    <property type="match status" value="1"/>
</dbReference>
<dbReference type="PANTHER" id="PTHR43399:SF4">
    <property type="entry name" value="CELL WALL-ASSOCIATED PROTEASE"/>
    <property type="match status" value="1"/>
</dbReference>
<feature type="domain" description="Peptidase S8/S53" evidence="6">
    <location>
        <begin position="148"/>
        <end position="399"/>
    </location>
</feature>
<dbReference type="InterPro" id="IPR034204">
    <property type="entry name" value="PfSUB1-like_cat_dom"/>
</dbReference>
<dbReference type="PRINTS" id="PR00723">
    <property type="entry name" value="SUBTILISIN"/>
</dbReference>
<dbReference type="PROSITE" id="PS00137">
    <property type="entry name" value="SUBTILASE_HIS"/>
    <property type="match status" value="1"/>
</dbReference>
<keyword evidence="4 5" id="KW-0720">Serine protease</keyword>
<dbReference type="Gene3D" id="2.60.40.10">
    <property type="entry name" value="Immunoglobulins"/>
    <property type="match status" value="1"/>
</dbReference>
<evidence type="ECO:0000256" key="3">
    <source>
        <dbReference type="ARBA" id="ARBA00022801"/>
    </source>
</evidence>
<evidence type="ECO:0000256" key="2">
    <source>
        <dbReference type="ARBA" id="ARBA00022670"/>
    </source>
</evidence>
<evidence type="ECO:0000259" key="6">
    <source>
        <dbReference type="Pfam" id="PF00082"/>
    </source>
</evidence>
<organism evidence="9">
    <name type="scientific">Desulfacinum infernum</name>
    <dbReference type="NCBI Taxonomy" id="35837"/>
    <lineage>
        <taxon>Bacteria</taxon>
        <taxon>Pseudomonadati</taxon>
        <taxon>Thermodesulfobacteriota</taxon>
        <taxon>Syntrophobacteria</taxon>
        <taxon>Syntrophobacterales</taxon>
        <taxon>Syntrophobacteraceae</taxon>
        <taxon>Desulfacinum</taxon>
    </lineage>
</organism>
<dbReference type="PROSITE" id="PS51892">
    <property type="entry name" value="SUBTILASE"/>
    <property type="match status" value="1"/>
</dbReference>
<evidence type="ECO:0000256" key="4">
    <source>
        <dbReference type="ARBA" id="ARBA00022825"/>
    </source>
</evidence>
<reference evidence="9" key="1">
    <citation type="journal article" date="2020" name="mSystems">
        <title>Genome- and Community-Level Interaction Insights into Carbon Utilization and Element Cycling Functions of Hydrothermarchaeota in Hydrothermal Sediment.</title>
        <authorList>
            <person name="Zhou Z."/>
            <person name="Liu Y."/>
            <person name="Xu W."/>
            <person name="Pan J."/>
            <person name="Luo Z.H."/>
            <person name="Li M."/>
        </authorList>
    </citation>
    <scope>NUCLEOTIDE SEQUENCE [LARGE SCALE GENOMIC DNA]</scope>
    <source>
        <strain evidence="9">SpSt-456</strain>
    </source>
</reference>
<name>A0A832A077_9BACT</name>